<proteinExistence type="predicted"/>
<protein>
    <submittedName>
        <fullName evidence="2">Uncharacterized protein</fullName>
    </submittedName>
</protein>
<evidence type="ECO:0000256" key="1">
    <source>
        <dbReference type="SAM" id="MobiDB-lite"/>
    </source>
</evidence>
<organism evidence="2">
    <name type="scientific">Arundo donax</name>
    <name type="common">Giant reed</name>
    <name type="synonym">Donax arundinaceus</name>
    <dbReference type="NCBI Taxonomy" id="35708"/>
    <lineage>
        <taxon>Eukaryota</taxon>
        <taxon>Viridiplantae</taxon>
        <taxon>Streptophyta</taxon>
        <taxon>Embryophyta</taxon>
        <taxon>Tracheophyta</taxon>
        <taxon>Spermatophyta</taxon>
        <taxon>Magnoliopsida</taxon>
        <taxon>Liliopsida</taxon>
        <taxon>Poales</taxon>
        <taxon>Poaceae</taxon>
        <taxon>PACMAD clade</taxon>
        <taxon>Arundinoideae</taxon>
        <taxon>Arundineae</taxon>
        <taxon>Arundo</taxon>
    </lineage>
</organism>
<sequence>MTSPTPTGSMDAMSRGGGAEGSRGAFSPAGPPSLSSSFTPYLMRRSLTCCARVLRLPISAAMQWRAYSVVSRYHFLLRKTSLPLPRGSPLRRWPTSSTQSSMS</sequence>
<dbReference type="AlphaFoldDB" id="A0A0A9C6G6"/>
<name>A0A0A9C6G6_ARUDO</name>
<feature type="region of interest" description="Disordered" evidence="1">
    <location>
        <begin position="82"/>
        <end position="103"/>
    </location>
</feature>
<dbReference type="EMBL" id="GBRH01226769">
    <property type="protein sequence ID" value="JAD71126.1"/>
    <property type="molecule type" value="Transcribed_RNA"/>
</dbReference>
<reference evidence="2" key="1">
    <citation type="submission" date="2014-09" db="EMBL/GenBank/DDBJ databases">
        <authorList>
            <person name="Magalhaes I.L.F."/>
            <person name="Oliveira U."/>
            <person name="Santos F.R."/>
            <person name="Vidigal T.H.D.A."/>
            <person name="Brescovit A.D."/>
            <person name="Santos A.J."/>
        </authorList>
    </citation>
    <scope>NUCLEOTIDE SEQUENCE</scope>
    <source>
        <tissue evidence="2">Shoot tissue taken approximately 20 cm above the soil surface</tissue>
    </source>
</reference>
<accession>A0A0A9C6G6</accession>
<reference evidence="2" key="2">
    <citation type="journal article" date="2015" name="Data Brief">
        <title>Shoot transcriptome of the giant reed, Arundo donax.</title>
        <authorList>
            <person name="Barrero R.A."/>
            <person name="Guerrero F.D."/>
            <person name="Moolhuijzen P."/>
            <person name="Goolsby J.A."/>
            <person name="Tidwell J."/>
            <person name="Bellgard S.E."/>
            <person name="Bellgard M.I."/>
        </authorList>
    </citation>
    <scope>NUCLEOTIDE SEQUENCE</scope>
    <source>
        <tissue evidence="2">Shoot tissue taken approximately 20 cm above the soil surface</tissue>
    </source>
</reference>
<feature type="compositionally biased region" description="Polar residues" evidence="1">
    <location>
        <begin position="94"/>
        <end position="103"/>
    </location>
</feature>
<feature type="region of interest" description="Disordered" evidence="1">
    <location>
        <begin position="1"/>
        <end position="34"/>
    </location>
</feature>
<evidence type="ECO:0000313" key="2">
    <source>
        <dbReference type="EMBL" id="JAD71126.1"/>
    </source>
</evidence>